<feature type="region of interest" description="Disordered" evidence="1">
    <location>
        <begin position="30"/>
        <end position="53"/>
    </location>
</feature>
<dbReference type="Proteomes" id="UP000886653">
    <property type="component" value="Unassembled WGS sequence"/>
</dbReference>
<evidence type="ECO:0000313" key="3">
    <source>
        <dbReference type="Proteomes" id="UP000886653"/>
    </source>
</evidence>
<evidence type="ECO:0000313" key="2">
    <source>
        <dbReference type="EMBL" id="KAG0145616.1"/>
    </source>
</evidence>
<keyword evidence="3" id="KW-1185">Reference proteome</keyword>
<comment type="caution">
    <text evidence="2">The sequence shown here is derived from an EMBL/GenBank/DDBJ whole genome shotgun (WGS) entry which is preliminary data.</text>
</comment>
<gene>
    <name evidence="2" type="ORF">CROQUDRAFT_93602</name>
</gene>
<dbReference type="OrthoDB" id="2505776at2759"/>
<sequence length="339" mass="38012">MPLYVNHVLRPFWRTTTSAAFTKLNLDEDEDILDDTDEDDEGEADISDSDSEDGSIGLVVEGQASVFLAWLHLQCGISRENCQSARDFLVQIVDSAQLVPHGTSASKLIPKDIRTSTNRLDVMPELTKQLCCPTCYMIYSPRESPTYCTYKASSASDPCGQPLFKKGNSFRPIKDRGLYQKQPYRIDPKSLVNPDIPKCTYVTQSLVSWLNWFLNRSNTEDSIIGWASKINNTNDPETFDIQQSLVWKSLARDTNTTDPNSLDLVMNLYVDWFNPRGNKIAGKKESLGVMALSCPSLPPSTRNLIETTCIAGIIPGPHEPDMTTIDHVMKPLVDENRNR</sequence>
<reference evidence="2" key="1">
    <citation type="submission" date="2013-11" db="EMBL/GenBank/DDBJ databases">
        <title>Genome sequence of the fusiform rust pathogen reveals effectors for host alternation and coevolution with pine.</title>
        <authorList>
            <consortium name="DOE Joint Genome Institute"/>
            <person name="Smith K."/>
            <person name="Pendleton A."/>
            <person name="Kubisiak T."/>
            <person name="Anderson C."/>
            <person name="Salamov A."/>
            <person name="Aerts A."/>
            <person name="Riley R."/>
            <person name="Clum A."/>
            <person name="Lindquist E."/>
            <person name="Ence D."/>
            <person name="Campbell M."/>
            <person name="Kronenberg Z."/>
            <person name="Feau N."/>
            <person name="Dhillon B."/>
            <person name="Hamelin R."/>
            <person name="Burleigh J."/>
            <person name="Smith J."/>
            <person name="Yandell M."/>
            <person name="Nelson C."/>
            <person name="Grigoriev I."/>
            <person name="Davis J."/>
        </authorList>
    </citation>
    <scope>NUCLEOTIDE SEQUENCE</scope>
    <source>
        <strain evidence="2">G11</strain>
    </source>
</reference>
<proteinExistence type="predicted"/>
<name>A0A9P6NEZ7_9BASI</name>
<dbReference type="AlphaFoldDB" id="A0A9P6NEZ7"/>
<protein>
    <submittedName>
        <fullName evidence="2">Uncharacterized protein</fullName>
    </submittedName>
</protein>
<organism evidence="2 3">
    <name type="scientific">Cronartium quercuum f. sp. fusiforme G11</name>
    <dbReference type="NCBI Taxonomy" id="708437"/>
    <lineage>
        <taxon>Eukaryota</taxon>
        <taxon>Fungi</taxon>
        <taxon>Dikarya</taxon>
        <taxon>Basidiomycota</taxon>
        <taxon>Pucciniomycotina</taxon>
        <taxon>Pucciniomycetes</taxon>
        <taxon>Pucciniales</taxon>
        <taxon>Coleosporiaceae</taxon>
        <taxon>Cronartium</taxon>
    </lineage>
</organism>
<evidence type="ECO:0000256" key="1">
    <source>
        <dbReference type="SAM" id="MobiDB-lite"/>
    </source>
</evidence>
<dbReference type="EMBL" id="MU167273">
    <property type="protein sequence ID" value="KAG0145616.1"/>
    <property type="molecule type" value="Genomic_DNA"/>
</dbReference>
<accession>A0A9P6NEZ7</accession>